<protein>
    <submittedName>
        <fullName evidence="1">Uncharacterized protein</fullName>
    </submittedName>
</protein>
<dbReference type="Pfam" id="PF05069">
    <property type="entry name" value="Phage_tail_S"/>
    <property type="match status" value="1"/>
</dbReference>
<organism evidence="1 2">
    <name type="scientific">Rhodococcus erythropolis</name>
    <name type="common">Arthrobacter picolinophilus</name>
    <dbReference type="NCBI Taxonomy" id="1833"/>
    <lineage>
        <taxon>Bacteria</taxon>
        <taxon>Bacillati</taxon>
        <taxon>Actinomycetota</taxon>
        <taxon>Actinomycetes</taxon>
        <taxon>Mycobacteriales</taxon>
        <taxon>Nocardiaceae</taxon>
        <taxon>Rhodococcus</taxon>
        <taxon>Rhodococcus erythropolis group</taxon>
    </lineage>
</organism>
<dbReference type="Proteomes" id="UP000325576">
    <property type="component" value="Unassembled WGS sequence"/>
</dbReference>
<evidence type="ECO:0000313" key="1">
    <source>
        <dbReference type="EMBL" id="KAB2587300.1"/>
    </source>
</evidence>
<dbReference type="EMBL" id="MRBO01000021">
    <property type="protein sequence ID" value="KAB2587300.1"/>
    <property type="molecule type" value="Genomic_DNA"/>
</dbReference>
<name>A0A5N5EEC2_RHOER</name>
<proteinExistence type="predicted"/>
<comment type="caution">
    <text evidence="1">The sequence shown here is derived from an EMBL/GenBank/DDBJ whole genome shotgun (WGS) entry which is preliminary data.</text>
</comment>
<evidence type="ECO:0000313" key="2">
    <source>
        <dbReference type="Proteomes" id="UP000325576"/>
    </source>
</evidence>
<accession>A0A5N5EEC2</accession>
<gene>
    <name evidence="1" type="ORF">BS297_01065</name>
</gene>
<sequence length="156" mass="17402">MAGSVVRIKISGDKDVVKMLNDVGLELKDMQPAMADVGKYLKGLYSGQVFASRGGVIGESWPRLSAKYAAWKAKRFPGRPVLVRTGLMQRSFSYAAQPLQVEISNKAAHFRYHQSDEPRTIMPYRPMMKVEDAQYNEIVKIINARLEATIKAKGGI</sequence>
<dbReference type="InterPro" id="IPR006522">
    <property type="entry name" value="Phage_virion_morphogenesis"/>
</dbReference>
<dbReference type="AlphaFoldDB" id="A0A5N5EEC2"/>
<reference evidence="1 2" key="1">
    <citation type="journal article" date="2017" name="Poromechanics V (2013)">
        <title>Genomic Characterization of the Arsenic-Tolerant Actinobacterium, &lt;i&gt;Rhodococcus erythropolis&lt;/i&gt; S43.</title>
        <authorList>
            <person name="Retamal-Morales G."/>
            <person name="Mehnert M."/>
            <person name="Schwabe R."/>
            <person name="Tischler D."/>
            <person name="Schloemann M."/>
            <person name="Levican G.J."/>
        </authorList>
    </citation>
    <scope>NUCLEOTIDE SEQUENCE [LARGE SCALE GENOMIC DNA]</scope>
    <source>
        <strain evidence="1 2">S43</strain>
    </source>
</reference>